<dbReference type="InterPro" id="IPR006099">
    <property type="entry name" value="MeMalonylCoA_mutase_a/b_cat"/>
</dbReference>
<dbReference type="GO" id="GO:0004494">
    <property type="term" value="F:methylmalonyl-CoA mutase activity"/>
    <property type="evidence" value="ECO:0007669"/>
    <property type="project" value="UniProtKB-EC"/>
</dbReference>
<dbReference type="InterPro" id="IPR036724">
    <property type="entry name" value="Cobalamin-bd_sf"/>
</dbReference>
<keyword evidence="10" id="KW-1185">Reference proteome</keyword>
<dbReference type="SUPFAM" id="SSF52242">
    <property type="entry name" value="Cobalamin (vitamin B12)-binding domain"/>
    <property type="match status" value="1"/>
</dbReference>
<dbReference type="SUPFAM" id="SSF51703">
    <property type="entry name" value="Cobalamin (vitamin B12)-dependent enzymes"/>
    <property type="match status" value="1"/>
</dbReference>
<dbReference type="PROSITE" id="PS51332">
    <property type="entry name" value="B12_BINDING"/>
    <property type="match status" value="1"/>
</dbReference>
<dbReference type="InterPro" id="IPR016176">
    <property type="entry name" value="Cbl-dep_enz_cat"/>
</dbReference>
<dbReference type="Gene3D" id="3.40.50.280">
    <property type="entry name" value="Cobalamin-binding domain"/>
    <property type="match status" value="1"/>
</dbReference>
<name>A0A433D7K7_9FUNG</name>
<reference evidence="9 10" key="1">
    <citation type="journal article" date="2018" name="New Phytol.">
        <title>Phylogenomics of Endogonaceae and evolution of mycorrhizas within Mucoromycota.</title>
        <authorList>
            <person name="Chang Y."/>
            <person name="Desiro A."/>
            <person name="Na H."/>
            <person name="Sandor L."/>
            <person name="Lipzen A."/>
            <person name="Clum A."/>
            <person name="Barry K."/>
            <person name="Grigoriev I.V."/>
            <person name="Martin F.M."/>
            <person name="Stajich J.E."/>
            <person name="Smith M.E."/>
            <person name="Bonito G."/>
            <person name="Spatafora J.W."/>
        </authorList>
    </citation>
    <scope>NUCLEOTIDE SEQUENCE [LARGE SCALE GENOMIC DNA]</scope>
    <source>
        <strain evidence="9 10">GMNB39</strain>
    </source>
</reference>
<comment type="similarity">
    <text evidence="2">Belongs to the methylmalonyl-CoA mutase family.</text>
</comment>
<evidence type="ECO:0000256" key="5">
    <source>
        <dbReference type="ARBA" id="ARBA00022723"/>
    </source>
</evidence>
<keyword evidence="7" id="KW-0170">Cobalt</keyword>
<dbReference type="CDD" id="cd02071">
    <property type="entry name" value="MM_CoA_mut_B12_BD"/>
    <property type="match status" value="1"/>
</dbReference>
<dbReference type="Pfam" id="PF01642">
    <property type="entry name" value="MM_CoA_mutase"/>
    <property type="match status" value="1"/>
</dbReference>
<keyword evidence="5" id="KW-0479">Metal-binding</keyword>
<dbReference type="OrthoDB" id="198977at2759"/>
<keyword evidence="4" id="KW-0846">Cobalamin</keyword>
<dbReference type="EMBL" id="RBNI01005310">
    <property type="protein sequence ID" value="RUP46829.1"/>
    <property type="molecule type" value="Genomic_DNA"/>
</dbReference>
<feature type="domain" description="B12-binding" evidence="8">
    <location>
        <begin position="185"/>
        <end position="316"/>
    </location>
</feature>
<dbReference type="GO" id="GO:0005739">
    <property type="term" value="C:mitochondrion"/>
    <property type="evidence" value="ECO:0007669"/>
    <property type="project" value="TreeGrafter"/>
</dbReference>
<organism evidence="9 10">
    <name type="scientific">Jimgerdemannia flammicorona</name>
    <dbReference type="NCBI Taxonomy" id="994334"/>
    <lineage>
        <taxon>Eukaryota</taxon>
        <taxon>Fungi</taxon>
        <taxon>Fungi incertae sedis</taxon>
        <taxon>Mucoromycota</taxon>
        <taxon>Mucoromycotina</taxon>
        <taxon>Endogonomycetes</taxon>
        <taxon>Endogonales</taxon>
        <taxon>Endogonaceae</taxon>
        <taxon>Jimgerdemannia</taxon>
    </lineage>
</organism>
<dbReference type="Gene3D" id="3.20.20.240">
    <property type="entry name" value="Methylmalonyl-CoA mutase"/>
    <property type="match status" value="1"/>
</dbReference>
<evidence type="ECO:0000313" key="9">
    <source>
        <dbReference type="EMBL" id="RUP46829.1"/>
    </source>
</evidence>
<dbReference type="AlphaFoldDB" id="A0A433D7K7"/>
<dbReference type="PANTHER" id="PTHR48101">
    <property type="entry name" value="METHYLMALONYL-COA MUTASE, MITOCHONDRIAL-RELATED"/>
    <property type="match status" value="1"/>
</dbReference>
<dbReference type="NCBIfam" id="TIGR00640">
    <property type="entry name" value="acid_CoA_mut_C"/>
    <property type="match status" value="1"/>
</dbReference>
<keyword evidence="6" id="KW-0413">Isomerase</keyword>
<dbReference type="GO" id="GO:0019678">
    <property type="term" value="P:propionate metabolic process, methylmalonyl pathway"/>
    <property type="evidence" value="ECO:0007669"/>
    <property type="project" value="TreeGrafter"/>
</dbReference>
<accession>A0A433D7K7</accession>
<dbReference type="Proteomes" id="UP000268093">
    <property type="component" value="Unassembled WGS sequence"/>
</dbReference>
<dbReference type="GO" id="GO:0046872">
    <property type="term" value="F:metal ion binding"/>
    <property type="evidence" value="ECO:0007669"/>
    <property type="project" value="UniProtKB-KW"/>
</dbReference>
<evidence type="ECO:0000256" key="2">
    <source>
        <dbReference type="ARBA" id="ARBA00008465"/>
    </source>
</evidence>
<evidence type="ECO:0000256" key="1">
    <source>
        <dbReference type="ARBA" id="ARBA00001922"/>
    </source>
</evidence>
<evidence type="ECO:0000256" key="3">
    <source>
        <dbReference type="ARBA" id="ARBA00012398"/>
    </source>
</evidence>
<proteinExistence type="inferred from homology"/>
<evidence type="ECO:0000256" key="6">
    <source>
        <dbReference type="ARBA" id="ARBA00023235"/>
    </source>
</evidence>
<evidence type="ECO:0000259" key="8">
    <source>
        <dbReference type="PROSITE" id="PS51332"/>
    </source>
</evidence>
<comment type="caution">
    <text evidence="9">The sequence shown here is derived from an EMBL/GenBank/DDBJ whole genome shotgun (WGS) entry which is preliminary data.</text>
</comment>
<comment type="cofactor">
    <cofactor evidence="1">
        <name>adenosylcob(III)alamin</name>
        <dbReference type="ChEBI" id="CHEBI:18408"/>
    </cofactor>
</comment>
<evidence type="ECO:0000313" key="10">
    <source>
        <dbReference type="Proteomes" id="UP000268093"/>
    </source>
</evidence>
<sequence>MMESLTAEIHDAAKELIDEIEQMGGMAKAVATGMPKLKIEESAAKRQARIDSEQETIVGVNKYRLEKEENVEVLAIDNTAVRDSQIKRITGVKANRDEAKAQECLNALTESAKTGNGNLLALSIEAAKARCTVGEISYSLEKIWGRHQPTSRVVSGAYRSEYGDRDEVRRTLDLVEQFTKNQGRRPRLLVAKMGQDGHDRGAKVIASGFADLGFDVDVGPLFQTPEEVARQAIDADVHVVGVSSQAAGHKTLVPALINELRKLGAGDKLVICGGVIPAQDYSFLKEAGVTSVFGPGTRIPLAAQEVVTKIEEALHQ</sequence>
<dbReference type="FunFam" id="3.40.50.280:FF:000002">
    <property type="entry name" value="Methylmalonyl-CoA mutase, mitochondrial"/>
    <property type="match status" value="1"/>
</dbReference>
<dbReference type="Pfam" id="PF02310">
    <property type="entry name" value="B12-binding"/>
    <property type="match status" value="1"/>
</dbReference>
<dbReference type="EC" id="5.4.99.2" evidence="3"/>
<evidence type="ECO:0000256" key="7">
    <source>
        <dbReference type="ARBA" id="ARBA00023285"/>
    </source>
</evidence>
<evidence type="ECO:0000256" key="4">
    <source>
        <dbReference type="ARBA" id="ARBA00022628"/>
    </source>
</evidence>
<dbReference type="InterPro" id="IPR006158">
    <property type="entry name" value="Cobalamin-bd"/>
</dbReference>
<dbReference type="InterPro" id="IPR006159">
    <property type="entry name" value="Acid_CoA_mut_C"/>
</dbReference>
<gene>
    <name evidence="9" type="ORF">BC936DRAFT_146477</name>
</gene>
<protein>
    <recommendedName>
        <fullName evidence="3">methylmalonyl-CoA mutase</fullName>
        <ecNumber evidence="3">5.4.99.2</ecNumber>
    </recommendedName>
</protein>
<dbReference type="GO" id="GO:0031419">
    <property type="term" value="F:cobalamin binding"/>
    <property type="evidence" value="ECO:0007669"/>
    <property type="project" value="UniProtKB-KW"/>
</dbReference>
<dbReference type="PANTHER" id="PTHR48101:SF4">
    <property type="entry name" value="METHYLMALONYL-COA MUTASE, MITOCHONDRIAL"/>
    <property type="match status" value="1"/>
</dbReference>